<keyword evidence="2" id="KW-1185">Reference proteome</keyword>
<dbReference type="EMBL" id="CP066776">
    <property type="protein sequence ID" value="QQL43701.1"/>
    <property type="molecule type" value="Genomic_DNA"/>
</dbReference>
<organism evidence="1 2">
    <name type="scientific">Sulfuriroseicoccus oceanibius</name>
    <dbReference type="NCBI Taxonomy" id="2707525"/>
    <lineage>
        <taxon>Bacteria</taxon>
        <taxon>Pseudomonadati</taxon>
        <taxon>Verrucomicrobiota</taxon>
        <taxon>Verrucomicrobiia</taxon>
        <taxon>Verrucomicrobiales</taxon>
        <taxon>Verrucomicrobiaceae</taxon>
        <taxon>Sulfuriroseicoccus</taxon>
    </lineage>
</organism>
<gene>
    <name evidence="1" type="ORF">G3M56_007250</name>
</gene>
<dbReference type="RefSeq" id="WP_164361572.1">
    <property type="nucleotide sequence ID" value="NZ_CP066776.1"/>
</dbReference>
<reference evidence="1 2" key="1">
    <citation type="submission" date="2020-12" db="EMBL/GenBank/DDBJ databases">
        <title>Sulforoseuscoccus oceanibium gen. nov., sp. nov., a representative of the phylum Verrucomicrobia with special cytoplasmic membrane, and proposal of Sulforoseuscoccusaceae fam. nov.</title>
        <authorList>
            <person name="Xi F."/>
        </authorList>
    </citation>
    <scope>NUCLEOTIDE SEQUENCE [LARGE SCALE GENOMIC DNA]</scope>
    <source>
        <strain evidence="1 2">T37</strain>
    </source>
</reference>
<evidence type="ECO:0000313" key="1">
    <source>
        <dbReference type="EMBL" id="QQL43701.1"/>
    </source>
</evidence>
<dbReference type="AlphaFoldDB" id="A0A6B3L858"/>
<protein>
    <submittedName>
        <fullName evidence="1">Uncharacterized protein</fullName>
    </submittedName>
</protein>
<dbReference type="KEGG" id="soa:G3M56_007250"/>
<name>A0A6B3L858_9BACT</name>
<proteinExistence type="predicted"/>
<evidence type="ECO:0000313" key="2">
    <source>
        <dbReference type="Proteomes" id="UP000475117"/>
    </source>
</evidence>
<dbReference type="Proteomes" id="UP000475117">
    <property type="component" value="Chromosome"/>
</dbReference>
<accession>A0A6B3L858</accession>
<sequence>MRAAVIVLLAVITGFALGAGVTVWVIRESDAGQFGFVSTETTATLLAAQETELEERLGNRASNGWSQDSGTPDGSNSKQLTSLKTQVSQLTSQLAAMNRDLASLRFRVDTHSDSFRPLIQNDPDSRIRPAAPGQ</sequence>